<keyword evidence="3" id="KW-1185">Reference proteome</keyword>
<organism evidence="2 3">
    <name type="scientific">Brunnivagina elsteri CCALA 953</name>
    <dbReference type="NCBI Taxonomy" id="987040"/>
    <lineage>
        <taxon>Bacteria</taxon>
        <taxon>Bacillati</taxon>
        <taxon>Cyanobacteriota</taxon>
        <taxon>Cyanophyceae</taxon>
        <taxon>Nostocales</taxon>
        <taxon>Calotrichaceae</taxon>
        <taxon>Brunnivagina</taxon>
    </lineage>
</organism>
<feature type="domain" description="SGNH hydrolase-type esterase" evidence="1">
    <location>
        <begin position="13"/>
        <end position="187"/>
    </location>
</feature>
<dbReference type="InterPro" id="IPR036514">
    <property type="entry name" value="SGNH_hydro_sf"/>
</dbReference>
<dbReference type="SUPFAM" id="SSF52266">
    <property type="entry name" value="SGNH hydrolase"/>
    <property type="match status" value="1"/>
</dbReference>
<name>A0A2A2TPZ5_9CYAN</name>
<dbReference type="Pfam" id="PF13472">
    <property type="entry name" value="Lipase_GDSL_2"/>
    <property type="match status" value="1"/>
</dbReference>
<comment type="caution">
    <text evidence="2">The sequence shown here is derived from an EMBL/GenBank/DDBJ whole genome shotgun (WGS) entry which is preliminary data.</text>
</comment>
<reference evidence="2 3" key="1">
    <citation type="submission" date="2017-08" db="EMBL/GenBank/DDBJ databases">
        <title>Draft genome sequence of filamentous cyanobacterium Calothrix elsteri CCALA 953.</title>
        <authorList>
            <person name="Gagunashvili A.N."/>
            <person name="Elster J."/>
            <person name="Andresson O.S."/>
        </authorList>
    </citation>
    <scope>NUCLEOTIDE SEQUENCE [LARGE SCALE GENOMIC DNA]</scope>
    <source>
        <strain evidence="2 3">CCALA 953</strain>
    </source>
</reference>
<dbReference type="RefSeq" id="WP_095719903.1">
    <property type="nucleotide sequence ID" value="NZ_NTFS01000005.1"/>
</dbReference>
<proteinExistence type="predicted"/>
<gene>
    <name evidence="2" type="ORF">CK510_01000</name>
</gene>
<dbReference type="OrthoDB" id="5196031at2"/>
<dbReference type="EMBL" id="NTFS01000005">
    <property type="protein sequence ID" value="PAX60591.1"/>
    <property type="molecule type" value="Genomic_DNA"/>
</dbReference>
<accession>A0A2A2TPZ5</accession>
<sequence length="206" mass="23625">MKSDHLPPVRICFVGESFVNGTGDSECLGWTGRVCVDANKKGYDLTYYNLGVRGETTQELKQRWRNEVLHRLPSDDDGRIVFSFGVNDTAIVNGKMRVSLLNSIFNVRQILKEAKELYPVLMVGPSPMLDNEQNTRIAELSNYFAKICRELDIPYLDVFPVLKKSTIWFDEAYANDKAHPRSGGYQAFADIVQNWDGWLKWFPHRT</sequence>
<dbReference type="Proteomes" id="UP000218238">
    <property type="component" value="Unassembled WGS sequence"/>
</dbReference>
<dbReference type="InterPro" id="IPR013830">
    <property type="entry name" value="SGNH_hydro"/>
</dbReference>
<evidence type="ECO:0000259" key="1">
    <source>
        <dbReference type="Pfam" id="PF13472"/>
    </source>
</evidence>
<dbReference type="Gene3D" id="3.40.50.1110">
    <property type="entry name" value="SGNH hydrolase"/>
    <property type="match status" value="1"/>
</dbReference>
<evidence type="ECO:0000313" key="3">
    <source>
        <dbReference type="Proteomes" id="UP000218238"/>
    </source>
</evidence>
<evidence type="ECO:0000313" key="2">
    <source>
        <dbReference type="EMBL" id="PAX60591.1"/>
    </source>
</evidence>
<protein>
    <submittedName>
        <fullName evidence="2">Lipase</fullName>
    </submittedName>
</protein>
<dbReference type="AlphaFoldDB" id="A0A2A2TPZ5"/>